<dbReference type="Pfam" id="PF00440">
    <property type="entry name" value="TetR_N"/>
    <property type="match status" value="1"/>
</dbReference>
<dbReference type="InterPro" id="IPR050109">
    <property type="entry name" value="HTH-type_TetR-like_transc_reg"/>
</dbReference>
<feature type="domain" description="HTH tetR-type" evidence="6">
    <location>
        <begin position="15"/>
        <end position="75"/>
    </location>
</feature>
<dbReference type="SUPFAM" id="SSF48498">
    <property type="entry name" value="Tetracyclin repressor-like, C-terminal domain"/>
    <property type="match status" value="1"/>
</dbReference>
<dbReference type="InterPro" id="IPR001647">
    <property type="entry name" value="HTH_TetR"/>
</dbReference>
<dbReference type="SUPFAM" id="SSF46689">
    <property type="entry name" value="Homeodomain-like"/>
    <property type="match status" value="1"/>
</dbReference>
<dbReference type="RefSeq" id="WP_152009093.1">
    <property type="nucleotide sequence ID" value="NZ_CP159480.1"/>
</dbReference>
<keyword evidence="4" id="KW-0804">Transcription</keyword>
<dbReference type="PROSITE" id="PS50977">
    <property type="entry name" value="HTH_TETR_2"/>
    <property type="match status" value="1"/>
</dbReference>
<comment type="caution">
    <text evidence="7">The sequence shown here is derived from an EMBL/GenBank/DDBJ whole genome shotgun (WGS) entry which is preliminary data.</text>
</comment>
<accession>A0ABT1CVN2</accession>
<dbReference type="InterPro" id="IPR039538">
    <property type="entry name" value="BetI_C"/>
</dbReference>
<evidence type="ECO:0000313" key="7">
    <source>
        <dbReference type="EMBL" id="MCO6410234.1"/>
    </source>
</evidence>
<feature type="DNA-binding region" description="H-T-H motif" evidence="5">
    <location>
        <begin position="38"/>
        <end position="57"/>
    </location>
</feature>
<evidence type="ECO:0000313" key="8">
    <source>
        <dbReference type="Proteomes" id="UP001320715"/>
    </source>
</evidence>
<evidence type="ECO:0000256" key="4">
    <source>
        <dbReference type="ARBA" id="ARBA00023163"/>
    </source>
</evidence>
<organism evidence="7 8">
    <name type="scientific">Hoeflea alexandrii</name>
    <dbReference type="NCBI Taxonomy" id="288436"/>
    <lineage>
        <taxon>Bacteria</taxon>
        <taxon>Pseudomonadati</taxon>
        <taxon>Pseudomonadota</taxon>
        <taxon>Alphaproteobacteria</taxon>
        <taxon>Hyphomicrobiales</taxon>
        <taxon>Rhizobiaceae</taxon>
        <taxon>Hoeflea</taxon>
    </lineage>
</organism>
<proteinExistence type="predicted"/>
<gene>
    <name evidence="7" type="ORF">GTW23_18800</name>
</gene>
<name>A0ABT1CVN2_9HYPH</name>
<sequence>MTPQKDVRKVSPTSSRTQARVIEAVVEVIARHGISGTTFANVSAAADVSQGVLVFHFKNKDGLLAETLSRLLQEYGHAWHDAMSADDPLERILGLIRVDLSPEICSQKMLALWFSFWGEAGAKPLYNKICVEAEKERHQAMLESCRELVETGGGPDPVLLTNSIDAFTDGLWLQMHMQSQPITRIEALESAKSHLRLLVPQHAHRF</sequence>
<dbReference type="Pfam" id="PF13977">
    <property type="entry name" value="TetR_C_6"/>
    <property type="match status" value="1"/>
</dbReference>
<keyword evidence="3 5" id="KW-0238">DNA-binding</keyword>
<dbReference type="PANTHER" id="PTHR30055">
    <property type="entry name" value="HTH-TYPE TRANSCRIPTIONAL REGULATOR RUTR"/>
    <property type="match status" value="1"/>
</dbReference>
<evidence type="ECO:0000259" key="6">
    <source>
        <dbReference type="PROSITE" id="PS50977"/>
    </source>
</evidence>
<keyword evidence="2" id="KW-0805">Transcription regulation</keyword>
<dbReference type="PRINTS" id="PR00455">
    <property type="entry name" value="HTHTETR"/>
</dbReference>
<dbReference type="EMBL" id="JAAAML010000003">
    <property type="protein sequence ID" value="MCO6410234.1"/>
    <property type="molecule type" value="Genomic_DNA"/>
</dbReference>
<dbReference type="PANTHER" id="PTHR30055:SF234">
    <property type="entry name" value="HTH-TYPE TRANSCRIPTIONAL REGULATOR BETI"/>
    <property type="match status" value="1"/>
</dbReference>
<evidence type="ECO:0000256" key="1">
    <source>
        <dbReference type="ARBA" id="ARBA00022491"/>
    </source>
</evidence>
<dbReference type="Gene3D" id="1.10.357.10">
    <property type="entry name" value="Tetracycline Repressor, domain 2"/>
    <property type="match status" value="1"/>
</dbReference>
<keyword evidence="1" id="KW-0678">Repressor</keyword>
<reference evidence="7 8" key="1">
    <citation type="submission" date="2020-01" db="EMBL/GenBank/DDBJ databases">
        <title>Genomes of bacteria type strains.</title>
        <authorList>
            <person name="Chen J."/>
            <person name="Zhu S."/>
            <person name="Yang J."/>
        </authorList>
    </citation>
    <scope>NUCLEOTIDE SEQUENCE [LARGE SCALE GENOMIC DNA]</scope>
    <source>
        <strain evidence="7 8">DSM 16655</strain>
    </source>
</reference>
<dbReference type="InterPro" id="IPR036271">
    <property type="entry name" value="Tet_transcr_reg_TetR-rel_C_sf"/>
</dbReference>
<evidence type="ECO:0000256" key="2">
    <source>
        <dbReference type="ARBA" id="ARBA00023015"/>
    </source>
</evidence>
<evidence type="ECO:0000256" key="5">
    <source>
        <dbReference type="PROSITE-ProRule" id="PRU00335"/>
    </source>
</evidence>
<dbReference type="InterPro" id="IPR009057">
    <property type="entry name" value="Homeodomain-like_sf"/>
</dbReference>
<protein>
    <submittedName>
        <fullName evidence="7">TetR family transcriptional regulator</fullName>
    </submittedName>
</protein>
<dbReference type="Proteomes" id="UP001320715">
    <property type="component" value="Unassembled WGS sequence"/>
</dbReference>
<keyword evidence="8" id="KW-1185">Reference proteome</keyword>
<evidence type="ECO:0000256" key="3">
    <source>
        <dbReference type="ARBA" id="ARBA00023125"/>
    </source>
</evidence>